<keyword evidence="1" id="KW-1133">Transmembrane helix</keyword>
<name>M5FSV3_DACPD</name>
<protein>
    <submittedName>
        <fullName evidence="2">Uncharacterized protein</fullName>
    </submittedName>
</protein>
<accession>M5FSV3</accession>
<feature type="transmembrane region" description="Helical" evidence="1">
    <location>
        <begin position="229"/>
        <end position="247"/>
    </location>
</feature>
<dbReference type="HOGENOM" id="CLU_044614_3_3_1"/>
<dbReference type="Proteomes" id="UP000030653">
    <property type="component" value="Unassembled WGS sequence"/>
</dbReference>
<dbReference type="EMBL" id="JH795873">
    <property type="protein sequence ID" value="EJT98369.1"/>
    <property type="molecule type" value="Genomic_DNA"/>
</dbReference>
<dbReference type="RefSeq" id="XP_040625267.1">
    <property type="nucleotide sequence ID" value="XM_040769130.1"/>
</dbReference>
<feature type="transmembrane region" description="Helical" evidence="1">
    <location>
        <begin position="259"/>
        <end position="281"/>
    </location>
</feature>
<dbReference type="AlphaFoldDB" id="M5FSV3"/>
<sequence>MDSSPNSTFIPPSVPLVTSAGPGTAANSLVGGLTALGLYGFFCALFGLSIHILFRRRQEHVNYFLLTASVLIFVLTTLVTVLECNRLLLGLLFTPPGLTPDIYFSGAGTWTYALQLSGCMANILVADAVMLYRVWVVWGKRWSFVVVNAILWFATLGSAIRVIQLEVNGVRNPVDFANLLLLAHWSTAVPALSLGQTVIATALISFRLYHVERSVAGVSRKSLYPIMRIVIESGAIYTVLMIIETVTQAVPNAISASLLFFQLISPCIGITFSLIVVRVGLGISKGTPLPKGNGGFSSNSDPINFSVRRTGDTQGGVAYDDASMLEEGDEGLEMKGLGSSGNAVNRYTSRKLTY</sequence>
<keyword evidence="1" id="KW-0472">Membrane</keyword>
<feature type="transmembrane region" description="Helical" evidence="1">
    <location>
        <begin position="142"/>
        <end position="163"/>
    </location>
</feature>
<dbReference type="GeneID" id="63684192"/>
<dbReference type="OrthoDB" id="3354175at2759"/>
<reference evidence="2 3" key="1">
    <citation type="journal article" date="2012" name="Science">
        <title>The Paleozoic origin of enzymatic lignin decomposition reconstructed from 31 fungal genomes.</title>
        <authorList>
            <person name="Floudas D."/>
            <person name="Binder M."/>
            <person name="Riley R."/>
            <person name="Barry K."/>
            <person name="Blanchette R.A."/>
            <person name="Henrissat B."/>
            <person name="Martinez A.T."/>
            <person name="Otillar R."/>
            <person name="Spatafora J.W."/>
            <person name="Yadav J.S."/>
            <person name="Aerts A."/>
            <person name="Benoit I."/>
            <person name="Boyd A."/>
            <person name="Carlson A."/>
            <person name="Copeland A."/>
            <person name="Coutinho P.M."/>
            <person name="de Vries R.P."/>
            <person name="Ferreira P."/>
            <person name="Findley K."/>
            <person name="Foster B."/>
            <person name="Gaskell J."/>
            <person name="Glotzer D."/>
            <person name="Gorecki P."/>
            <person name="Heitman J."/>
            <person name="Hesse C."/>
            <person name="Hori C."/>
            <person name="Igarashi K."/>
            <person name="Jurgens J.A."/>
            <person name="Kallen N."/>
            <person name="Kersten P."/>
            <person name="Kohler A."/>
            <person name="Kuees U."/>
            <person name="Kumar T.K.A."/>
            <person name="Kuo A."/>
            <person name="LaButti K."/>
            <person name="Larrondo L.F."/>
            <person name="Lindquist E."/>
            <person name="Ling A."/>
            <person name="Lombard V."/>
            <person name="Lucas S."/>
            <person name="Lundell T."/>
            <person name="Martin R."/>
            <person name="McLaughlin D.J."/>
            <person name="Morgenstern I."/>
            <person name="Morin E."/>
            <person name="Murat C."/>
            <person name="Nagy L.G."/>
            <person name="Nolan M."/>
            <person name="Ohm R.A."/>
            <person name="Patyshakuliyeva A."/>
            <person name="Rokas A."/>
            <person name="Ruiz-Duenas F.J."/>
            <person name="Sabat G."/>
            <person name="Salamov A."/>
            <person name="Samejima M."/>
            <person name="Schmutz J."/>
            <person name="Slot J.C."/>
            <person name="St John F."/>
            <person name="Stenlid J."/>
            <person name="Sun H."/>
            <person name="Sun S."/>
            <person name="Syed K."/>
            <person name="Tsang A."/>
            <person name="Wiebenga A."/>
            <person name="Young D."/>
            <person name="Pisabarro A."/>
            <person name="Eastwood D.C."/>
            <person name="Martin F."/>
            <person name="Cullen D."/>
            <person name="Grigoriev I.V."/>
            <person name="Hibbett D.S."/>
        </authorList>
    </citation>
    <scope>NUCLEOTIDE SEQUENCE [LARGE SCALE GENOMIC DNA]</scope>
    <source>
        <strain evidence="2 3">DJM-731 SS1</strain>
    </source>
</reference>
<feature type="transmembrane region" description="Helical" evidence="1">
    <location>
        <begin position="61"/>
        <end position="82"/>
    </location>
</feature>
<evidence type="ECO:0000256" key="1">
    <source>
        <dbReference type="SAM" id="Phobius"/>
    </source>
</evidence>
<organism evidence="2 3">
    <name type="scientific">Dacryopinax primogenitus (strain DJM 731)</name>
    <name type="common">Brown rot fungus</name>
    <dbReference type="NCBI Taxonomy" id="1858805"/>
    <lineage>
        <taxon>Eukaryota</taxon>
        <taxon>Fungi</taxon>
        <taxon>Dikarya</taxon>
        <taxon>Basidiomycota</taxon>
        <taxon>Agaricomycotina</taxon>
        <taxon>Dacrymycetes</taxon>
        <taxon>Dacrymycetales</taxon>
        <taxon>Dacrymycetaceae</taxon>
        <taxon>Dacryopinax</taxon>
    </lineage>
</organism>
<feature type="transmembrane region" description="Helical" evidence="1">
    <location>
        <begin position="36"/>
        <end position="54"/>
    </location>
</feature>
<feature type="transmembrane region" description="Helical" evidence="1">
    <location>
        <begin position="183"/>
        <end position="209"/>
    </location>
</feature>
<feature type="transmembrane region" description="Helical" evidence="1">
    <location>
        <begin position="102"/>
        <end position="130"/>
    </location>
</feature>
<keyword evidence="1" id="KW-0812">Transmembrane</keyword>
<gene>
    <name evidence="2" type="ORF">DACRYDRAFT_110811</name>
</gene>
<proteinExistence type="predicted"/>
<keyword evidence="3" id="KW-1185">Reference proteome</keyword>
<evidence type="ECO:0000313" key="2">
    <source>
        <dbReference type="EMBL" id="EJT98369.1"/>
    </source>
</evidence>
<dbReference type="OMA" id="GCMANIL"/>
<evidence type="ECO:0000313" key="3">
    <source>
        <dbReference type="Proteomes" id="UP000030653"/>
    </source>
</evidence>